<dbReference type="Gene3D" id="1.25.10.10">
    <property type="entry name" value="Leucine-rich Repeat Variant"/>
    <property type="match status" value="1"/>
</dbReference>
<accession>A0A088S420</accession>
<dbReference type="VEuPathDB" id="TriTrypDB:LPMP_352080"/>
<dbReference type="VEuPathDB" id="TriTrypDB:LPAL13_350026900"/>
<dbReference type="Proteomes" id="UP000063063">
    <property type="component" value="Chromosome 35"/>
</dbReference>
<dbReference type="eggNOG" id="ENOG502RZAT">
    <property type="taxonomic scope" value="Eukaryota"/>
</dbReference>
<keyword evidence="3" id="KW-1185">Reference proteome</keyword>
<evidence type="ECO:0008006" key="4">
    <source>
        <dbReference type="Google" id="ProtNLM"/>
    </source>
</evidence>
<dbReference type="SUPFAM" id="SSF48371">
    <property type="entry name" value="ARM repeat"/>
    <property type="match status" value="1"/>
</dbReference>
<feature type="region of interest" description="Disordered" evidence="1">
    <location>
        <begin position="1149"/>
        <end position="1219"/>
    </location>
</feature>
<dbReference type="KEGG" id="lpan:LPMP_352080"/>
<dbReference type="GO" id="GO:0005829">
    <property type="term" value="C:cytosol"/>
    <property type="evidence" value="ECO:0007669"/>
    <property type="project" value="TreeGrafter"/>
</dbReference>
<proteinExistence type="predicted"/>
<dbReference type="GO" id="GO:0006606">
    <property type="term" value="P:protein import into nucleus"/>
    <property type="evidence" value="ECO:0007669"/>
    <property type="project" value="TreeGrafter"/>
</dbReference>
<evidence type="ECO:0000313" key="3">
    <source>
        <dbReference type="Proteomes" id="UP000063063"/>
    </source>
</evidence>
<feature type="compositionally biased region" description="Acidic residues" evidence="1">
    <location>
        <begin position="1181"/>
        <end position="1200"/>
    </location>
</feature>
<dbReference type="AlphaFoldDB" id="A0A088S420"/>
<dbReference type="EMBL" id="CP009404">
    <property type="protein sequence ID" value="AIO02345.1"/>
    <property type="molecule type" value="Genomic_DNA"/>
</dbReference>
<evidence type="ECO:0000256" key="1">
    <source>
        <dbReference type="SAM" id="MobiDB-lite"/>
    </source>
</evidence>
<evidence type="ECO:0000313" key="2">
    <source>
        <dbReference type="EMBL" id="AIO02345.1"/>
    </source>
</evidence>
<dbReference type="PANTHER" id="PTHR10997:SF9">
    <property type="entry name" value="IMPORTIN-9"/>
    <property type="match status" value="1"/>
</dbReference>
<dbReference type="OrthoDB" id="273244at2759"/>
<dbReference type="GO" id="GO:0005635">
    <property type="term" value="C:nuclear envelope"/>
    <property type="evidence" value="ECO:0007669"/>
    <property type="project" value="TreeGrafter"/>
</dbReference>
<dbReference type="InterPro" id="IPR016024">
    <property type="entry name" value="ARM-type_fold"/>
</dbReference>
<dbReference type="InterPro" id="IPR011989">
    <property type="entry name" value="ARM-like"/>
</dbReference>
<organism evidence="2 3">
    <name type="scientific">Leishmania panamensis</name>
    <dbReference type="NCBI Taxonomy" id="5679"/>
    <lineage>
        <taxon>Eukaryota</taxon>
        <taxon>Discoba</taxon>
        <taxon>Euglenozoa</taxon>
        <taxon>Kinetoplastea</taxon>
        <taxon>Metakinetoplastina</taxon>
        <taxon>Trypanosomatida</taxon>
        <taxon>Trypanosomatidae</taxon>
        <taxon>Leishmaniinae</taxon>
        <taxon>Leishmania</taxon>
        <taxon>Leishmania guyanensis species complex</taxon>
    </lineage>
</organism>
<dbReference type="RefSeq" id="XP_010703145.1">
    <property type="nucleotide sequence ID" value="XM_010704843.1"/>
</dbReference>
<reference evidence="2 3" key="1">
    <citation type="journal article" date="2015" name="Sci. Rep.">
        <title>The genome of Leishmania panamensis: insights into genomics of the L. (Viannia) subgenus.</title>
        <authorList>
            <person name="Llanes A."/>
            <person name="Restrepo C.M."/>
            <person name="Vecchio G.D."/>
            <person name="Anguizola F.J."/>
            <person name="Lleonart R."/>
        </authorList>
    </citation>
    <scope>NUCLEOTIDE SEQUENCE [LARGE SCALE GENOMIC DNA]</scope>
    <source>
        <strain evidence="2 3">MHOM/PA/94/PSC-1</strain>
    </source>
</reference>
<protein>
    <recommendedName>
        <fullName evidence="4">Importin N-terminal domain-containing protein</fullName>
    </recommendedName>
</protein>
<gene>
    <name evidence="2" type="ORF">LPMP_352080</name>
</gene>
<name>A0A088S420_LEIPA</name>
<dbReference type="PANTHER" id="PTHR10997">
    <property type="entry name" value="IMPORTIN-7, 8, 11"/>
    <property type="match status" value="1"/>
</dbReference>
<sequence length="1274" mass="136823">MSLDFLVSQILTPDNVQRAVAEAELERRSREVPGFCFSLARYCRTLMSSQSSHAVGLVALSVLKRSVMASNSAEELEQVVSSLLSDLSDIAALPGGATAVMRQWSSAVCKTVRRLVVLWASPTATPAAGEATTGAIIAQLLGVFGQYRNADASGLLSVFSHVWLLRTMFEEPMPEVMHAWCAELLLSCAPPLFEILCTSAAAALSMSLPDSSALAADSPEVYARCSLLTLIAQTLTALYEWQFAFNGRKRFPAELKHHFLSAYPLLQPFMCTPCAHWLSVCIGATSSSTDTLPSAEALAANLATASLAVLEYVSSVLQLSGWYKRCISAQLLQVLLQSLEADAACYRAALCGDGGEEAYSVAASAEWTGWPHAGSGGGEPNEDTLSYTWAAVVRRHATQSWSLFRDAALLPFLKVGLVDVVGHQCGLQYYKLLLTYAVLSPADVEAWLHDPNSFLREEEEREDGVRWTTRDTVAQLYTDSIAALGPLFLHASLEDLHECLLAAITDNDDRECSSEQPSLAYDGTVILTPSQQQREAALFFMEVVLKRRAKELRECGAVDFTPLATHLWSNDVASATVHPGLIARSLMLLTAIVRLAHATLAATAPTASADAAAATNTATAAESFMATVVADSTHALSLFTGTSKEAVAASSSSCTPLVAVLLCRFLHGTLPYWSDVLLAQHFVAWQVSLLALLSPKAGLTDDALYNTVEQLADLLKVACAAQKKGRQSHHGSASTAAAAPLMSSSLPQTVMNCWRRNVSDPNLADVVLRLLRHVVRDDQSGASLLLRELPWVNNVLSGYAESTAELCAVPYFLHLLKYFFEYSSDEVANGAATMILDSLCQLLLSAEESAILGALSGCLAALLRRCLAVQSVQVRVVVATMEAAMTSGAAVAEGALPGVVSTAALVVDAPRAAYPFSTVIVAFVLRTLDDRRNEASLMDMGDALVAIMQRSPSFSEAELIHVIHATVHRLSMVRTDTVAQQLLAPLATLMALHPAALLRTLAQGGSLVETMSRWLPQVEHFSNLRTTFVSCEGLLKMLSCLSQSSPPMLASEEAQQLAQQPVTCRWRLPEELAASEKGLRTAQRKGVKKDSVAATRRAILSSLTSGASVETSLPLYAGVFVGVGRGLLTLLAAPASLLCRACQAAGDTTTPRIGIDTSTSPSDEDDDNSNELFREDIADGDHEEEDMWEEEVDSSDDEAQGDARQSEAPVINGYSPHERSDRQRLLRPIGALMLPWLQTHGSEVASFFTVQEVQTLMSFLTSCAEIGACDSSAT</sequence>
<dbReference type="GeneID" id="22579237"/>